<evidence type="ECO:0000256" key="8">
    <source>
        <dbReference type="ARBA" id="ARBA00023014"/>
    </source>
</evidence>
<keyword evidence="4" id="KW-0949">S-adenosyl-L-methionine</keyword>
<dbReference type="InterPro" id="IPR013785">
    <property type="entry name" value="Aldolase_TIM"/>
</dbReference>
<protein>
    <submittedName>
        <fullName evidence="12">Glycyl-radical enzyme activating protein</fullName>
    </submittedName>
</protein>
<keyword evidence="13" id="KW-1185">Reference proteome</keyword>
<name>A0A7I8D2R1_9FIRM</name>
<dbReference type="Pfam" id="PF04055">
    <property type="entry name" value="Radical_SAM"/>
    <property type="match status" value="1"/>
</dbReference>
<evidence type="ECO:0000259" key="10">
    <source>
        <dbReference type="PROSITE" id="PS51379"/>
    </source>
</evidence>
<evidence type="ECO:0000259" key="11">
    <source>
        <dbReference type="PROSITE" id="PS51918"/>
    </source>
</evidence>
<feature type="domain" description="Radical SAM core" evidence="11">
    <location>
        <begin position="17"/>
        <end position="306"/>
    </location>
</feature>
<organism evidence="12 13">
    <name type="scientific">Solibaculum mannosilyticum</name>
    <dbReference type="NCBI Taxonomy" id="2780922"/>
    <lineage>
        <taxon>Bacteria</taxon>
        <taxon>Bacillati</taxon>
        <taxon>Bacillota</taxon>
        <taxon>Clostridia</taxon>
        <taxon>Eubacteriales</taxon>
        <taxon>Oscillospiraceae</taxon>
        <taxon>Solibaculum</taxon>
    </lineage>
</organism>
<dbReference type="Gene3D" id="3.30.70.20">
    <property type="match status" value="1"/>
</dbReference>
<dbReference type="InterPro" id="IPR001989">
    <property type="entry name" value="Radical_activat_CS"/>
</dbReference>
<gene>
    <name evidence="12" type="ORF">C12CBH8_17600</name>
</gene>
<feature type="domain" description="4Fe-4S ferredoxin-type" evidence="10">
    <location>
        <begin position="47"/>
        <end position="77"/>
    </location>
</feature>
<evidence type="ECO:0000256" key="4">
    <source>
        <dbReference type="ARBA" id="ARBA00022691"/>
    </source>
</evidence>
<dbReference type="InterPro" id="IPR017896">
    <property type="entry name" value="4Fe4S_Fe-S-bd"/>
</dbReference>
<dbReference type="SFLD" id="SFLDG01118">
    <property type="entry name" value="activating_enzymes__group_2"/>
    <property type="match status" value="1"/>
</dbReference>
<evidence type="ECO:0000256" key="3">
    <source>
        <dbReference type="ARBA" id="ARBA00022485"/>
    </source>
</evidence>
<reference evidence="13" key="1">
    <citation type="submission" date="2020-07" db="EMBL/GenBank/DDBJ databases">
        <title>Complete genome sequencing of Clostridia bacterium strain 12CBH8.</title>
        <authorList>
            <person name="Sakamoto M."/>
            <person name="Murakami T."/>
            <person name="Mori H."/>
        </authorList>
    </citation>
    <scope>NUCLEOTIDE SEQUENCE [LARGE SCALE GENOMIC DNA]</scope>
    <source>
        <strain evidence="13">12CBH8</strain>
    </source>
</reference>
<dbReference type="RefSeq" id="WP_246441459.1">
    <property type="nucleotide sequence ID" value="NZ_AP023321.1"/>
</dbReference>
<dbReference type="PANTHER" id="PTHR30352">
    <property type="entry name" value="PYRUVATE FORMATE-LYASE-ACTIVATING ENZYME"/>
    <property type="match status" value="1"/>
</dbReference>
<evidence type="ECO:0000256" key="2">
    <source>
        <dbReference type="ARBA" id="ARBA00009777"/>
    </source>
</evidence>
<dbReference type="Gene3D" id="3.20.20.70">
    <property type="entry name" value="Aldolase class I"/>
    <property type="match status" value="1"/>
</dbReference>
<dbReference type="InterPro" id="IPR007197">
    <property type="entry name" value="rSAM"/>
</dbReference>
<keyword evidence="5" id="KW-0479">Metal-binding</keyword>
<evidence type="ECO:0000256" key="9">
    <source>
        <dbReference type="ARBA" id="ARBA00047365"/>
    </source>
</evidence>
<keyword evidence="3" id="KW-0004">4Fe-4S</keyword>
<dbReference type="NCBIfam" id="TIGR02494">
    <property type="entry name" value="PFLE_PFLC"/>
    <property type="match status" value="1"/>
</dbReference>
<evidence type="ECO:0000256" key="7">
    <source>
        <dbReference type="ARBA" id="ARBA00023004"/>
    </source>
</evidence>
<keyword evidence="8" id="KW-0411">Iron-sulfur</keyword>
<evidence type="ECO:0000313" key="12">
    <source>
        <dbReference type="EMBL" id="BCI61121.1"/>
    </source>
</evidence>
<dbReference type="Proteomes" id="UP000593890">
    <property type="component" value="Chromosome"/>
</dbReference>
<dbReference type="PROSITE" id="PS51379">
    <property type="entry name" value="4FE4S_FER_2"/>
    <property type="match status" value="1"/>
</dbReference>
<dbReference type="InterPro" id="IPR034457">
    <property type="entry name" value="Organic_radical-activating"/>
</dbReference>
<dbReference type="InterPro" id="IPR040074">
    <property type="entry name" value="BssD/PflA/YjjW"/>
</dbReference>
<sequence length="306" mass="34456">MNQPKGNVFDIRRFSTHDGDGIRTTIFLKGCPLRCVWCQNPEGIDVRRHVVYFDTRCIGCLSCVHQCQNGAVSLEDGKITLHRDIPNDWDATIDTCPTGALAYDCRQMTVEQAVNELKRDLPFFRHGGGVTLSGGEPFSQQDFALELLKALEKEGIHTAVESALCIPSSVLLQALPFIDTLFADCKVLDPELHRRFTGVDNSLIRRNLSLVLQSAYRDRVVVRTPLIPEYTATIENVEAIGRFLSGLYPDVTYELLNYNPLAEAKYKHVDWDYCFTQNPRKFSPQQMQDFAAAARRGGVQNVLIES</sequence>
<keyword evidence="6" id="KW-0560">Oxidoreductase</keyword>
<evidence type="ECO:0000256" key="5">
    <source>
        <dbReference type="ARBA" id="ARBA00022723"/>
    </source>
</evidence>
<dbReference type="GO" id="GO:0051539">
    <property type="term" value="F:4 iron, 4 sulfur cluster binding"/>
    <property type="evidence" value="ECO:0007669"/>
    <property type="project" value="UniProtKB-KW"/>
</dbReference>
<dbReference type="SFLD" id="SFLDS00029">
    <property type="entry name" value="Radical_SAM"/>
    <property type="match status" value="1"/>
</dbReference>
<evidence type="ECO:0000256" key="1">
    <source>
        <dbReference type="ARBA" id="ARBA00001966"/>
    </source>
</evidence>
<dbReference type="SFLD" id="SFLDG01066">
    <property type="entry name" value="organic_radical-activating_enz"/>
    <property type="match status" value="1"/>
</dbReference>
<dbReference type="KEGG" id="sman:C12CBH8_17600"/>
<evidence type="ECO:0000256" key="6">
    <source>
        <dbReference type="ARBA" id="ARBA00023002"/>
    </source>
</evidence>
<dbReference type="PROSITE" id="PS51918">
    <property type="entry name" value="RADICAL_SAM"/>
    <property type="match status" value="1"/>
</dbReference>
<dbReference type="AlphaFoldDB" id="A0A7I8D2R1"/>
<keyword evidence="7" id="KW-0408">Iron</keyword>
<evidence type="ECO:0000313" key="13">
    <source>
        <dbReference type="Proteomes" id="UP000593890"/>
    </source>
</evidence>
<dbReference type="PROSITE" id="PS01087">
    <property type="entry name" value="RADICAL_ACTIVATING"/>
    <property type="match status" value="1"/>
</dbReference>
<dbReference type="GO" id="GO:0046872">
    <property type="term" value="F:metal ion binding"/>
    <property type="evidence" value="ECO:0007669"/>
    <property type="project" value="UniProtKB-KW"/>
</dbReference>
<dbReference type="PIRSF" id="PIRSF000371">
    <property type="entry name" value="PFL_act_enz"/>
    <property type="match status" value="1"/>
</dbReference>
<dbReference type="GO" id="GO:0016491">
    <property type="term" value="F:oxidoreductase activity"/>
    <property type="evidence" value="ECO:0007669"/>
    <property type="project" value="UniProtKB-KW"/>
</dbReference>
<proteinExistence type="inferred from homology"/>
<dbReference type="SUPFAM" id="SSF54862">
    <property type="entry name" value="4Fe-4S ferredoxins"/>
    <property type="match status" value="1"/>
</dbReference>
<comment type="catalytic activity">
    <reaction evidence="9">
        <text>glycyl-[protein] + reduced [flavodoxin] + S-adenosyl-L-methionine = glycin-2-yl radical-[protein] + semiquinone [flavodoxin] + 5'-deoxyadenosine + L-methionine + H(+)</text>
        <dbReference type="Rhea" id="RHEA:61976"/>
        <dbReference type="Rhea" id="RHEA-COMP:10622"/>
        <dbReference type="Rhea" id="RHEA-COMP:14480"/>
        <dbReference type="Rhea" id="RHEA-COMP:15993"/>
        <dbReference type="Rhea" id="RHEA-COMP:15994"/>
        <dbReference type="ChEBI" id="CHEBI:15378"/>
        <dbReference type="ChEBI" id="CHEBI:17319"/>
        <dbReference type="ChEBI" id="CHEBI:29947"/>
        <dbReference type="ChEBI" id="CHEBI:32722"/>
        <dbReference type="ChEBI" id="CHEBI:57618"/>
        <dbReference type="ChEBI" id="CHEBI:57844"/>
        <dbReference type="ChEBI" id="CHEBI:59789"/>
        <dbReference type="ChEBI" id="CHEBI:140311"/>
    </reaction>
</comment>
<dbReference type="PANTHER" id="PTHR30352:SF4">
    <property type="entry name" value="PYRUVATE FORMATE-LYASE 2-ACTIVATING ENZYME"/>
    <property type="match status" value="1"/>
</dbReference>
<comment type="cofactor">
    <cofactor evidence="1">
        <name>[4Fe-4S] cluster</name>
        <dbReference type="ChEBI" id="CHEBI:49883"/>
    </cofactor>
</comment>
<dbReference type="EMBL" id="AP023321">
    <property type="protein sequence ID" value="BCI61121.1"/>
    <property type="molecule type" value="Genomic_DNA"/>
</dbReference>
<accession>A0A7I8D2R1</accession>
<comment type="similarity">
    <text evidence="2">Belongs to the organic radical-activating enzymes family.</text>
</comment>
<dbReference type="InterPro" id="IPR012839">
    <property type="entry name" value="Organic_radical_activase"/>
</dbReference>